<dbReference type="Pfam" id="PF00788">
    <property type="entry name" value="RA"/>
    <property type="match status" value="1"/>
</dbReference>
<evidence type="ECO:0000313" key="4">
    <source>
        <dbReference type="Proteomes" id="UP000252139"/>
    </source>
</evidence>
<feature type="compositionally biased region" description="Low complexity" evidence="1">
    <location>
        <begin position="57"/>
        <end position="67"/>
    </location>
</feature>
<feature type="compositionally biased region" description="Polar residues" evidence="1">
    <location>
        <begin position="337"/>
        <end position="358"/>
    </location>
</feature>
<feature type="compositionally biased region" description="Low complexity" evidence="1">
    <location>
        <begin position="315"/>
        <end position="336"/>
    </location>
</feature>
<dbReference type="OrthoDB" id="196165at2759"/>
<dbReference type="InterPro" id="IPR000159">
    <property type="entry name" value="RA_dom"/>
</dbReference>
<feature type="region of interest" description="Disordered" evidence="1">
    <location>
        <begin position="218"/>
        <end position="452"/>
    </location>
</feature>
<dbReference type="GO" id="GO:0007165">
    <property type="term" value="P:signal transduction"/>
    <property type="evidence" value="ECO:0007669"/>
    <property type="project" value="InterPro"/>
</dbReference>
<feature type="non-terminal residue" evidence="3">
    <location>
        <position position="1"/>
    </location>
</feature>
<name>A0A367IQE9_RHIAZ</name>
<proteinExistence type="predicted"/>
<dbReference type="Proteomes" id="UP000252139">
    <property type="component" value="Unassembled WGS sequence"/>
</dbReference>
<feature type="domain" description="Ras-associating" evidence="2">
    <location>
        <begin position="133"/>
        <end position="214"/>
    </location>
</feature>
<dbReference type="PROSITE" id="PS50200">
    <property type="entry name" value="RA"/>
    <property type="match status" value="1"/>
</dbReference>
<feature type="compositionally biased region" description="Basic and acidic residues" evidence="1">
    <location>
        <begin position="226"/>
        <end position="237"/>
    </location>
</feature>
<feature type="compositionally biased region" description="Polar residues" evidence="1">
    <location>
        <begin position="68"/>
        <end position="83"/>
    </location>
</feature>
<evidence type="ECO:0000313" key="3">
    <source>
        <dbReference type="EMBL" id="RCH79930.1"/>
    </source>
</evidence>
<evidence type="ECO:0000256" key="1">
    <source>
        <dbReference type="SAM" id="MobiDB-lite"/>
    </source>
</evidence>
<keyword evidence="4" id="KW-1185">Reference proteome</keyword>
<feature type="compositionally biased region" description="Low complexity" evidence="1">
    <location>
        <begin position="241"/>
        <end position="254"/>
    </location>
</feature>
<dbReference type="STRING" id="86630.A0A367IQE9"/>
<dbReference type="AlphaFoldDB" id="A0A367IQE9"/>
<comment type="caution">
    <text evidence="3">The sequence shown here is derived from an EMBL/GenBank/DDBJ whole genome shotgun (WGS) entry which is preliminary data.</text>
</comment>
<sequence>LQEQDHSATIEYYVAVQGLDGDEYILLPQDKPLSIFKTLTDSLTTPMPSVSHIRRISQQSVSSVQSSGTTQRRPRSSSFSNYEQTNYDEDSVIRFYLHRRIKRAHENLVYIKVSLYPDTRKQKKPHEMDRMDKVIAVNQESSVGQVIQLALEKFHVPDAEGKSITKQLGKYKLSVKSHHGKEIELESNEIVCNILESLSSKRRKYHFIQQETRRPSILDILMDSTPKSERTRSEDRSILNTQQHPSHSTTSSTSLFNFTRRASAPCTDSDSLMEPHSTQMSRSNSNTPSLTIPPGAEKRKESLKQQLKRLVGWGSSNNSKKQQQQQQQMSIITSQSDITPMSSGSSFVTKSRQGSQDATGRMEAASHQCSPLSRRPSEDPTQALNKQMSTVSLAESHEHTDQDQREMPQEPEIGVQETEKEQEEIEQQEIPQDQASDIQPQEMGPFNEDTTN</sequence>
<feature type="compositionally biased region" description="Basic and acidic residues" evidence="1">
    <location>
        <begin position="395"/>
        <end position="408"/>
    </location>
</feature>
<gene>
    <name evidence="3" type="ORF">CU097_001530</name>
</gene>
<protein>
    <recommendedName>
        <fullName evidence="2">Ras-associating domain-containing protein</fullName>
    </recommendedName>
</protein>
<reference evidence="3 4" key="1">
    <citation type="journal article" date="2018" name="G3 (Bethesda)">
        <title>Phylogenetic and Phylogenomic Definition of Rhizopus Species.</title>
        <authorList>
            <person name="Gryganskyi A.P."/>
            <person name="Golan J."/>
            <person name="Dolatabadi S."/>
            <person name="Mondo S."/>
            <person name="Robb S."/>
            <person name="Idnurm A."/>
            <person name="Muszewska A."/>
            <person name="Steczkiewicz K."/>
            <person name="Masonjones S."/>
            <person name="Liao H.L."/>
            <person name="Gajdeczka M.T."/>
            <person name="Anike F."/>
            <person name="Vuek A."/>
            <person name="Anishchenko I.M."/>
            <person name="Voigt K."/>
            <person name="de Hoog G.S."/>
            <person name="Smith M.E."/>
            <person name="Heitman J."/>
            <person name="Vilgalys R."/>
            <person name="Stajich J.E."/>
        </authorList>
    </citation>
    <scope>NUCLEOTIDE SEQUENCE [LARGE SCALE GENOMIC DNA]</scope>
    <source>
        <strain evidence="3 4">CBS 357.93</strain>
    </source>
</reference>
<feature type="region of interest" description="Disordered" evidence="1">
    <location>
        <begin position="55"/>
        <end position="83"/>
    </location>
</feature>
<dbReference type="EMBL" id="PJQL01004198">
    <property type="protein sequence ID" value="RCH79930.1"/>
    <property type="molecule type" value="Genomic_DNA"/>
</dbReference>
<accession>A0A367IQE9</accession>
<organism evidence="3 4">
    <name type="scientific">Rhizopus azygosporus</name>
    <name type="common">Rhizopus microsporus var. azygosporus</name>
    <dbReference type="NCBI Taxonomy" id="86630"/>
    <lineage>
        <taxon>Eukaryota</taxon>
        <taxon>Fungi</taxon>
        <taxon>Fungi incertae sedis</taxon>
        <taxon>Mucoromycota</taxon>
        <taxon>Mucoromycotina</taxon>
        <taxon>Mucoromycetes</taxon>
        <taxon>Mucorales</taxon>
        <taxon>Mucorineae</taxon>
        <taxon>Rhizopodaceae</taxon>
        <taxon>Rhizopus</taxon>
    </lineage>
</organism>
<feature type="compositionally biased region" description="Polar residues" evidence="1">
    <location>
        <begin position="379"/>
        <end position="393"/>
    </location>
</feature>
<feature type="compositionally biased region" description="Polar residues" evidence="1">
    <location>
        <begin position="266"/>
        <end position="290"/>
    </location>
</feature>
<evidence type="ECO:0000259" key="2">
    <source>
        <dbReference type="PROSITE" id="PS50200"/>
    </source>
</evidence>
<feature type="non-terminal residue" evidence="3">
    <location>
        <position position="452"/>
    </location>
</feature>